<evidence type="ECO:0000313" key="1">
    <source>
        <dbReference type="EMBL" id="DAD80484.1"/>
    </source>
</evidence>
<dbReference type="EMBL" id="BK014884">
    <property type="protein sequence ID" value="DAD80484.1"/>
    <property type="molecule type" value="Genomic_DNA"/>
</dbReference>
<name>A0A8S5ME34_9CAUD</name>
<sequence length="37" mass="4448">MHALRFGEIWNYSMKNYILSKRINLCIVNFILQALHP</sequence>
<accession>A0A8S5ME34</accession>
<proteinExistence type="predicted"/>
<organism evidence="1">
    <name type="scientific">Siphoviridae sp. ctYh54</name>
    <dbReference type="NCBI Taxonomy" id="2826379"/>
    <lineage>
        <taxon>Viruses</taxon>
        <taxon>Duplodnaviria</taxon>
        <taxon>Heunggongvirae</taxon>
        <taxon>Uroviricota</taxon>
        <taxon>Caudoviricetes</taxon>
    </lineage>
</organism>
<reference evidence="1" key="1">
    <citation type="journal article" date="2021" name="Proc. Natl. Acad. Sci. U.S.A.">
        <title>A Catalog of Tens of Thousands of Viruses from Human Metagenomes Reveals Hidden Associations with Chronic Diseases.</title>
        <authorList>
            <person name="Tisza M.J."/>
            <person name="Buck C.B."/>
        </authorList>
    </citation>
    <scope>NUCLEOTIDE SEQUENCE</scope>
    <source>
        <strain evidence="1">CtYh54</strain>
    </source>
</reference>
<protein>
    <submittedName>
        <fullName evidence="1">Uncharacterized protein</fullName>
    </submittedName>
</protein>